<dbReference type="Pfam" id="PF10417">
    <property type="entry name" value="1-cysPrx_C"/>
    <property type="match status" value="1"/>
</dbReference>
<feature type="region of interest" description="Disordered" evidence="6">
    <location>
        <begin position="480"/>
        <end position="556"/>
    </location>
</feature>
<dbReference type="InterPro" id="IPR036249">
    <property type="entry name" value="Thioredoxin-like_sf"/>
</dbReference>
<feature type="compositionally biased region" description="Low complexity" evidence="6">
    <location>
        <begin position="433"/>
        <end position="466"/>
    </location>
</feature>
<dbReference type="AlphaFoldDB" id="A0A099P746"/>
<keyword evidence="7" id="KW-1133">Transmembrane helix</keyword>
<evidence type="ECO:0000256" key="2">
    <source>
        <dbReference type="ARBA" id="ARBA00022862"/>
    </source>
</evidence>
<dbReference type="GO" id="GO:0034599">
    <property type="term" value="P:cellular response to oxidative stress"/>
    <property type="evidence" value="ECO:0007669"/>
    <property type="project" value="TreeGrafter"/>
</dbReference>
<dbReference type="FunFam" id="3.40.30.10:FF:000011">
    <property type="entry name" value="Peroxiredoxin PRX1"/>
    <property type="match status" value="1"/>
</dbReference>
<name>A0A099P746_PICKU</name>
<sequence>MSIPKPNNGTLRLGSIAPDFTTDTSLGELHFYEYIDQSWCILFSHPDDFTPVCTTELGAFAKLEPEFTRRGVKMIGLSANDADSHRLWIKDIDEITGSHLSFPIIADPDRRIALLYDMIDHQDATNIDDKGVQLTIRSVFIIDPAKTIRLIMTYPASCGRNTAEVLRVVDSLQTSDRLSRKVTTPINWVPGDDVIIAPTVDDNEAKQLFPKKRLLIITAFFLMMLLVVYRCTPPPALFQSPLTFSHTQQHPHDCKLDHLDTPTIALDGAPNPGNNVEIQELEASVENDNGVNAQVNTKSNNLENAGNSTEISTVKTGNGRAEENEEEEEEDQTSIYADSIIRNIMEGSNNAIIPRFKLVKRADETNSSTVQTPTLSFTAGTSTTPLDPTSSSTDSSGTADPGNAESSASPNFDSTSTSTQDPLSTSTGDPNNSPSFTLSSTESSDPTSSSFSSSFDTLSSSSDDGAPSIFPFTTSILSSSTSSEVSSSSPSTPESTFFFSTLPTPSSSSSTLSSSSLTSSSSTATHPSFLPSTSSSSTTTSISTPSFPSTTSSSSSSSSLLSSFISTPSSSSSSSYSSPSSSTLSSSSSATSSTLSPSSSSESSTSTTSTSSSTSSTTSPSSSSFSSSTITSASSTTSNDNKLLITVVPSTTIMNSASTVVIYHTITKSNTLANYSSGISSKNKNIAIGVSIGIGIPLISAIIIVLLLAYRRKQQNSVRNYLDSNGRDAGIAVDEGNFFTRFFRRAFIGLPILRNDPNGGDFDDDLHDDLAHDPKPIFSGKNDSDLFDSNSNSNNGFFVSRPKPLHLVNSDNNDQSQTKEHDDTLDDEDLHYLDSDDTDDYVRPPGHDSSASPPQLSQ</sequence>
<evidence type="ECO:0000256" key="7">
    <source>
        <dbReference type="SAM" id="Phobius"/>
    </source>
</evidence>
<dbReference type="PANTHER" id="PTHR43503:SF4">
    <property type="entry name" value="PEROXIREDOXIN-6"/>
    <property type="match status" value="1"/>
</dbReference>
<comment type="caution">
    <text evidence="9">The sequence shown here is derived from an EMBL/GenBank/DDBJ whole genome shotgun (WGS) entry which is preliminary data.</text>
</comment>
<feature type="domain" description="Thioredoxin" evidence="8">
    <location>
        <begin position="11"/>
        <end position="174"/>
    </location>
</feature>
<dbReference type="Proteomes" id="UP000029867">
    <property type="component" value="Unassembled WGS sequence"/>
</dbReference>
<keyword evidence="1" id="KW-0575">Peroxidase</keyword>
<feature type="transmembrane region" description="Helical" evidence="7">
    <location>
        <begin position="686"/>
        <end position="710"/>
    </location>
</feature>
<feature type="region of interest" description="Disordered" evidence="6">
    <location>
        <begin position="363"/>
        <end position="466"/>
    </location>
</feature>
<dbReference type="Gene3D" id="3.30.1020.10">
    <property type="entry name" value="Antioxidant, Horf6, Chain A, domain2"/>
    <property type="match status" value="1"/>
</dbReference>
<feature type="region of interest" description="Disordered" evidence="6">
    <location>
        <begin position="798"/>
        <end position="858"/>
    </location>
</feature>
<accession>A0A099P746</accession>
<keyword evidence="7" id="KW-0812">Transmembrane</keyword>
<dbReference type="VEuPathDB" id="FungiDB:C5L36_0E00730"/>
<gene>
    <name evidence="9" type="ORF">JL09_g757</name>
</gene>
<feature type="compositionally biased region" description="Polar residues" evidence="6">
    <location>
        <begin position="849"/>
        <end position="858"/>
    </location>
</feature>
<dbReference type="GO" id="GO:0045454">
    <property type="term" value="P:cell redox homeostasis"/>
    <property type="evidence" value="ECO:0007669"/>
    <property type="project" value="TreeGrafter"/>
</dbReference>
<evidence type="ECO:0000313" key="9">
    <source>
        <dbReference type="EMBL" id="KGK40079.1"/>
    </source>
</evidence>
<dbReference type="InterPro" id="IPR007567">
    <property type="entry name" value="Mid2_dom"/>
</dbReference>
<evidence type="ECO:0000259" key="8">
    <source>
        <dbReference type="PROSITE" id="PS51352"/>
    </source>
</evidence>
<protein>
    <recommendedName>
        <fullName evidence="8">Thioredoxin domain-containing protein</fullName>
    </recommendedName>
</protein>
<reference evidence="10" key="1">
    <citation type="journal article" date="2014" name="Microb. Cell Fact.">
        <title>Exploiting Issatchenkia orientalis SD108 for succinic acid production.</title>
        <authorList>
            <person name="Xiao H."/>
            <person name="Shao Z."/>
            <person name="Jiang Y."/>
            <person name="Dole S."/>
            <person name="Zhao H."/>
        </authorList>
    </citation>
    <scope>NUCLEOTIDE SEQUENCE [LARGE SCALE GENOMIC DNA]</scope>
    <source>
        <strain evidence="10">SD108</strain>
    </source>
</reference>
<dbReference type="VEuPathDB" id="FungiDB:C5L36_0E00740"/>
<keyword evidence="3" id="KW-0560">Oxidoreductase</keyword>
<evidence type="ECO:0000256" key="3">
    <source>
        <dbReference type="ARBA" id="ARBA00023002"/>
    </source>
</evidence>
<dbReference type="GO" id="GO:0005829">
    <property type="term" value="C:cytosol"/>
    <property type="evidence" value="ECO:0007669"/>
    <property type="project" value="TreeGrafter"/>
</dbReference>
<evidence type="ECO:0000256" key="4">
    <source>
        <dbReference type="ARBA" id="ARBA00023284"/>
    </source>
</evidence>
<evidence type="ECO:0000256" key="5">
    <source>
        <dbReference type="ARBA" id="ARBA00025719"/>
    </source>
</evidence>
<feature type="region of interest" description="Disordered" evidence="6">
    <location>
        <begin position="568"/>
        <end position="636"/>
    </location>
</feature>
<dbReference type="CDD" id="cd03016">
    <property type="entry name" value="PRX_1cys"/>
    <property type="match status" value="1"/>
</dbReference>
<proteinExistence type="inferred from homology"/>
<dbReference type="Pfam" id="PF00578">
    <property type="entry name" value="AhpC-TSA"/>
    <property type="match status" value="1"/>
</dbReference>
<keyword evidence="2" id="KW-0049">Antioxidant</keyword>
<organism evidence="9 10">
    <name type="scientific">Pichia kudriavzevii</name>
    <name type="common">Yeast</name>
    <name type="synonym">Issatchenkia orientalis</name>
    <dbReference type="NCBI Taxonomy" id="4909"/>
    <lineage>
        <taxon>Eukaryota</taxon>
        <taxon>Fungi</taxon>
        <taxon>Dikarya</taxon>
        <taxon>Ascomycota</taxon>
        <taxon>Saccharomycotina</taxon>
        <taxon>Pichiomycetes</taxon>
        <taxon>Pichiales</taxon>
        <taxon>Pichiaceae</taxon>
        <taxon>Pichia</taxon>
    </lineage>
</organism>
<feature type="compositionally biased region" description="Polar residues" evidence="6">
    <location>
        <begin position="365"/>
        <end position="379"/>
    </location>
</feature>
<dbReference type="SUPFAM" id="SSF52833">
    <property type="entry name" value="Thioredoxin-like"/>
    <property type="match status" value="1"/>
</dbReference>
<feature type="compositionally biased region" description="Polar residues" evidence="6">
    <location>
        <begin position="292"/>
        <end position="316"/>
    </location>
</feature>
<dbReference type="eggNOG" id="KOG0854">
    <property type="taxonomic scope" value="Eukaryota"/>
</dbReference>
<feature type="region of interest" description="Disordered" evidence="6">
    <location>
        <begin position="292"/>
        <end position="335"/>
    </location>
</feature>
<keyword evidence="7" id="KW-0472">Membrane</keyword>
<evidence type="ECO:0000256" key="6">
    <source>
        <dbReference type="SAM" id="MobiDB-lite"/>
    </source>
</evidence>
<feature type="compositionally biased region" description="Polar residues" evidence="6">
    <location>
        <begin position="404"/>
        <end position="432"/>
    </location>
</feature>
<dbReference type="Gene3D" id="3.40.30.10">
    <property type="entry name" value="Glutaredoxin"/>
    <property type="match status" value="1"/>
</dbReference>
<dbReference type="InterPro" id="IPR045020">
    <property type="entry name" value="PRX_1cys"/>
</dbReference>
<dbReference type="EMBL" id="JQFK01000004">
    <property type="protein sequence ID" value="KGK40079.1"/>
    <property type="molecule type" value="Genomic_DNA"/>
</dbReference>
<dbReference type="Pfam" id="PF04478">
    <property type="entry name" value="Mid2"/>
    <property type="match status" value="1"/>
</dbReference>
<evidence type="ECO:0000256" key="1">
    <source>
        <dbReference type="ARBA" id="ARBA00022559"/>
    </source>
</evidence>
<feature type="compositionally biased region" description="Acidic residues" evidence="6">
    <location>
        <begin position="323"/>
        <end position="332"/>
    </location>
</feature>
<dbReference type="PANTHER" id="PTHR43503">
    <property type="entry name" value="MCG48959-RELATED"/>
    <property type="match status" value="1"/>
</dbReference>
<dbReference type="GO" id="GO:0005739">
    <property type="term" value="C:mitochondrion"/>
    <property type="evidence" value="ECO:0007669"/>
    <property type="project" value="TreeGrafter"/>
</dbReference>
<dbReference type="InterPro" id="IPR019479">
    <property type="entry name" value="Peroxiredoxin_C"/>
</dbReference>
<keyword evidence="4" id="KW-0676">Redox-active center</keyword>
<evidence type="ECO:0000313" key="10">
    <source>
        <dbReference type="Proteomes" id="UP000029867"/>
    </source>
</evidence>
<feature type="compositionally biased region" description="Low complexity" evidence="6">
    <location>
        <begin position="380"/>
        <end position="402"/>
    </location>
</feature>
<dbReference type="InterPro" id="IPR000866">
    <property type="entry name" value="AhpC/TSA"/>
</dbReference>
<dbReference type="InterPro" id="IPR013766">
    <property type="entry name" value="Thioredoxin_domain"/>
</dbReference>
<comment type="similarity">
    <text evidence="5">Belongs to the peroxiredoxin family. Prx6 subfamily.</text>
</comment>
<feature type="compositionally biased region" description="Basic and acidic residues" evidence="6">
    <location>
        <begin position="830"/>
        <end position="846"/>
    </location>
</feature>
<dbReference type="HOGENOM" id="CLU_333188_0_0_1"/>
<dbReference type="PROSITE" id="PS51352">
    <property type="entry name" value="THIOREDOXIN_2"/>
    <property type="match status" value="1"/>
</dbReference>
<dbReference type="GO" id="GO:0051920">
    <property type="term" value="F:peroxiredoxin activity"/>
    <property type="evidence" value="ECO:0007669"/>
    <property type="project" value="InterPro"/>
</dbReference>